<protein>
    <submittedName>
        <fullName evidence="2">Uncharacterized protein</fullName>
    </submittedName>
</protein>
<reference evidence="2 3" key="2">
    <citation type="submission" date="2015-10" db="EMBL/GenBank/DDBJ databases">
        <title>Draft Genome Sequence of Prosthecomicrobium hirschii ATCC 27832.</title>
        <authorList>
            <person name="Daniel J."/>
            <person name="Givan S.A."/>
            <person name="Brun Y.V."/>
            <person name="Brown P.J."/>
        </authorList>
    </citation>
    <scope>NUCLEOTIDE SEQUENCE [LARGE SCALE GENOMIC DNA]</scope>
    <source>
        <strain evidence="2 3">16</strain>
    </source>
</reference>
<gene>
    <name evidence="2" type="ORF">ABB55_16245</name>
</gene>
<comment type="caution">
    <text evidence="2">The sequence shown here is derived from an EMBL/GenBank/DDBJ whole genome shotgun (WGS) entry which is preliminary data.</text>
</comment>
<dbReference type="EMBL" id="LJYW01000001">
    <property type="protein sequence ID" value="KPL53570.1"/>
    <property type="molecule type" value="Genomic_DNA"/>
</dbReference>
<evidence type="ECO:0000313" key="2">
    <source>
        <dbReference type="EMBL" id="KPL53570.1"/>
    </source>
</evidence>
<proteinExistence type="predicted"/>
<reference evidence="2 3" key="1">
    <citation type="submission" date="2015-09" db="EMBL/GenBank/DDBJ databases">
        <authorList>
            <person name="Jackson K.R."/>
            <person name="Lunt B.L."/>
            <person name="Fisher J.N.B."/>
            <person name="Gardner A.V."/>
            <person name="Bailey M.E."/>
            <person name="Deus L.M."/>
            <person name="Earl A.S."/>
            <person name="Gibby P.D."/>
            <person name="Hartmann K.A."/>
            <person name="Liu J.E."/>
            <person name="Manci A.M."/>
            <person name="Nielsen D.A."/>
            <person name="Solomon M.B."/>
            <person name="Breakwell D.P."/>
            <person name="Burnett S.H."/>
            <person name="Grose J.H."/>
        </authorList>
    </citation>
    <scope>NUCLEOTIDE SEQUENCE [LARGE SCALE GENOMIC DNA]</scope>
    <source>
        <strain evidence="2 3">16</strain>
    </source>
</reference>
<dbReference type="AlphaFoldDB" id="A0A0P6VQS6"/>
<evidence type="ECO:0000313" key="3">
    <source>
        <dbReference type="Proteomes" id="UP000048984"/>
    </source>
</evidence>
<name>A0A0P6VQS6_9HYPH</name>
<sequence length="65" mass="7129">MSDFPAWTQDEINAFAARYGLANLTPDHLARMRELADRVSAAGRAIPRMPSKGDEPASTFRVPLA</sequence>
<feature type="region of interest" description="Disordered" evidence="1">
    <location>
        <begin position="43"/>
        <end position="65"/>
    </location>
</feature>
<organism evidence="2 3">
    <name type="scientific">Prosthecodimorpha hirschii</name>
    <dbReference type="NCBI Taxonomy" id="665126"/>
    <lineage>
        <taxon>Bacteria</taxon>
        <taxon>Pseudomonadati</taxon>
        <taxon>Pseudomonadota</taxon>
        <taxon>Alphaproteobacteria</taxon>
        <taxon>Hyphomicrobiales</taxon>
        <taxon>Ancalomicrobiaceae</taxon>
        <taxon>Prosthecodimorpha</taxon>
    </lineage>
</organism>
<dbReference type="OrthoDB" id="9795085at2"/>
<dbReference type="RefSeq" id="WP_054359734.1">
    <property type="nucleotide sequence ID" value="NZ_JAPCYQ010000001.1"/>
</dbReference>
<dbReference type="STRING" id="665126.ABB55_16245"/>
<evidence type="ECO:0000256" key="1">
    <source>
        <dbReference type="SAM" id="MobiDB-lite"/>
    </source>
</evidence>
<accession>A0A0P6VQS6</accession>
<dbReference type="Proteomes" id="UP000048984">
    <property type="component" value="Unassembled WGS sequence"/>
</dbReference>
<keyword evidence="3" id="KW-1185">Reference proteome</keyword>